<dbReference type="InterPro" id="IPR000884">
    <property type="entry name" value="TSP1_rpt"/>
</dbReference>
<proteinExistence type="predicted"/>
<reference evidence="1" key="1">
    <citation type="journal article" date="2021" name="Genome Biol. Evol.">
        <title>A High-Quality Reference Genome for a Parasitic Bivalve with Doubly Uniparental Inheritance (Bivalvia: Unionida).</title>
        <authorList>
            <person name="Smith C.H."/>
        </authorList>
    </citation>
    <scope>NUCLEOTIDE SEQUENCE</scope>
    <source>
        <strain evidence="1">CHS0354</strain>
    </source>
</reference>
<dbReference type="PROSITE" id="PS50092">
    <property type="entry name" value="TSP1"/>
    <property type="match status" value="1"/>
</dbReference>
<reference evidence="1" key="2">
    <citation type="journal article" date="2021" name="Genome Biol. Evol.">
        <title>Developing a high-quality reference genome for a parasitic bivalve with doubly uniparental inheritance (Bivalvia: Unionida).</title>
        <authorList>
            <person name="Smith C.H."/>
        </authorList>
    </citation>
    <scope>NUCLEOTIDE SEQUENCE</scope>
    <source>
        <strain evidence="1">CHS0354</strain>
        <tissue evidence="1">Mantle</tissue>
    </source>
</reference>
<accession>A0AAE0S8T5</accession>
<evidence type="ECO:0000313" key="2">
    <source>
        <dbReference type="Proteomes" id="UP001195483"/>
    </source>
</evidence>
<evidence type="ECO:0000313" key="1">
    <source>
        <dbReference type="EMBL" id="KAK3587527.1"/>
    </source>
</evidence>
<sequence>MTCSNGTHTRDRQCIFLPDRPHGHNCTGMSHEIQTCNEGLCPASTNSSFTCATCGDNPADLCEILFEPITNCPDPYCINRVRNSDSGQRLVERKCGSLQECIDDWWQRTSQYETCTLFNENFMYTQRFFFRYGDITPKITITKENGQQDSFIGWTMEIIVMMVNLHDYMRWWTVQSDKSMHMLFPIFPCLPMVRLAAEIRQRQRSATTTPVLWMDYGILGMNGQTARLLAEMDIRHGQDIASTRPNFLMVQLAVEIHQKQRSATATSVLVFIVIKSKTVQ</sequence>
<comment type="caution">
    <text evidence="1">The sequence shown here is derived from an EMBL/GenBank/DDBJ whole genome shotgun (WGS) entry which is preliminary data.</text>
</comment>
<gene>
    <name evidence="1" type="ORF">CHS0354_004810</name>
</gene>
<dbReference type="AlphaFoldDB" id="A0AAE0S8T5"/>
<keyword evidence="2" id="KW-1185">Reference proteome</keyword>
<dbReference type="InterPro" id="IPR036383">
    <property type="entry name" value="TSP1_rpt_sf"/>
</dbReference>
<dbReference type="Proteomes" id="UP001195483">
    <property type="component" value="Unassembled WGS sequence"/>
</dbReference>
<dbReference type="SUPFAM" id="SSF82895">
    <property type="entry name" value="TSP-1 type 1 repeat"/>
    <property type="match status" value="1"/>
</dbReference>
<dbReference type="EMBL" id="JAEAOA010000355">
    <property type="protein sequence ID" value="KAK3587527.1"/>
    <property type="molecule type" value="Genomic_DNA"/>
</dbReference>
<organism evidence="1 2">
    <name type="scientific">Potamilus streckersoni</name>
    <dbReference type="NCBI Taxonomy" id="2493646"/>
    <lineage>
        <taxon>Eukaryota</taxon>
        <taxon>Metazoa</taxon>
        <taxon>Spiralia</taxon>
        <taxon>Lophotrochozoa</taxon>
        <taxon>Mollusca</taxon>
        <taxon>Bivalvia</taxon>
        <taxon>Autobranchia</taxon>
        <taxon>Heteroconchia</taxon>
        <taxon>Palaeoheterodonta</taxon>
        <taxon>Unionida</taxon>
        <taxon>Unionoidea</taxon>
        <taxon>Unionidae</taxon>
        <taxon>Ambleminae</taxon>
        <taxon>Lampsilini</taxon>
        <taxon>Potamilus</taxon>
    </lineage>
</organism>
<protein>
    <submittedName>
        <fullName evidence="1">Uncharacterized protein</fullName>
    </submittedName>
</protein>
<reference evidence="1" key="3">
    <citation type="submission" date="2023-05" db="EMBL/GenBank/DDBJ databases">
        <authorList>
            <person name="Smith C.H."/>
        </authorList>
    </citation>
    <scope>NUCLEOTIDE SEQUENCE</scope>
    <source>
        <strain evidence="1">CHS0354</strain>
        <tissue evidence="1">Mantle</tissue>
    </source>
</reference>
<name>A0AAE0S8T5_9BIVA</name>